<reference evidence="1 2" key="1">
    <citation type="submission" date="2016-03" db="EMBL/GenBank/DDBJ databases">
        <title>Genome sequence of Providencia stuartii strain, isolated from the salivary glands of larval Lucilia sericata.</title>
        <authorList>
            <person name="Yuan Y."/>
            <person name="Zhang Y."/>
            <person name="Fu S."/>
            <person name="Crippen T.L."/>
            <person name="Visi D."/>
            <person name="Benbow M.E."/>
            <person name="Allen M."/>
            <person name="Tomberlin J.K."/>
            <person name="Sze S.-H."/>
            <person name="Tarone A.M."/>
        </authorList>
    </citation>
    <scope>NUCLEOTIDE SEQUENCE [LARGE SCALE GENOMIC DNA]</scope>
    <source>
        <strain evidence="1 2">Crippen</strain>
    </source>
</reference>
<dbReference type="AlphaFoldDB" id="A0A1S1HXB5"/>
<evidence type="ECO:0000313" key="2">
    <source>
        <dbReference type="Proteomes" id="UP000179588"/>
    </source>
</evidence>
<evidence type="ECO:0000313" key="1">
    <source>
        <dbReference type="EMBL" id="OHT26061.1"/>
    </source>
</evidence>
<keyword evidence="1" id="KW-0808">Transferase</keyword>
<sequence>MESPAALVNKIISISLLDPRIEAVILTGSRGRERHIDHYSDIDIELIGLGVTDLFHDQQWINQFGHPLVALHLINGGIGEPESPTCLVIYEQGRKVDFTFAEPCRLQKMQQYGLDDTYARGYTILLDKTGITEKLPNGFILPSLKQLSEQQFTFIAKEFWYEAHQVAIALLRNEMWSAWSRDADMKKALLTMTECLVSTKQGKQQDVWYNGKNYQTWMPETITQSMETLFDYRNAQTAAAALHSLMTCFDKVTSELARQLNYPIDPLMSIRMQELVIGLLQDRELLPEGI</sequence>
<protein>
    <submittedName>
        <fullName evidence="1">Aminoglycoside adenylyltransferase</fullName>
    </submittedName>
</protein>
<dbReference type="InterPro" id="IPR007530">
    <property type="entry name" value="Aminoglycoside_adenylylTfrase"/>
</dbReference>
<dbReference type="SUPFAM" id="SSF81631">
    <property type="entry name" value="PAP/OAS1 substrate-binding domain"/>
    <property type="match status" value="1"/>
</dbReference>
<dbReference type="GO" id="GO:0016779">
    <property type="term" value="F:nucleotidyltransferase activity"/>
    <property type="evidence" value="ECO:0007669"/>
    <property type="project" value="UniProtKB-KW"/>
</dbReference>
<dbReference type="SUPFAM" id="SSF81301">
    <property type="entry name" value="Nucleotidyltransferase"/>
    <property type="match status" value="1"/>
</dbReference>
<dbReference type="Gene3D" id="1.20.120.330">
    <property type="entry name" value="Nucleotidyltransferases domain 2"/>
    <property type="match status" value="1"/>
</dbReference>
<dbReference type="Proteomes" id="UP000179588">
    <property type="component" value="Unassembled WGS sequence"/>
</dbReference>
<dbReference type="EMBL" id="LVIE01000001">
    <property type="protein sequence ID" value="OHT26061.1"/>
    <property type="molecule type" value="Genomic_DNA"/>
</dbReference>
<gene>
    <name evidence="1" type="ORF">A3Q29_01665</name>
</gene>
<name>A0A1S1HXB5_PROST</name>
<dbReference type="Pfam" id="PF04439">
    <property type="entry name" value="Adenyl_transf"/>
    <property type="match status" value="1"/>
</dbReference>
<keyword evidence="1" id="KW-0548">Nucleotidyltransferase</keyword>
<dbReference type="Gene3D" id="3.30.460.10">
    <property type="entry name" value="Beta Polymerase, domain 2"/>
    <property type="match status" value="1"/>
</dbReference>
<comment type="caution">
    <text evidence="1">The sequence shown here is derived from an EMBL/GenBank/DDBJ whole genome shotgun (WGS) entry which is preliminary data.</text>
</comment>
<proteinExistence type="predicted"/>
<dbReference type="InterPro" id="IPR043519">
    <property type="entry name" value="NT_sf"/>
</dbReference>
<organism evidence="1 2">
    <name type="scientific">Providencia stuartii</name>
    <dbReference type="NCBI Taxonomy" id="588"/>
    <lineage>
        <taxon>Bacteria</taxon>
        <taxon>Pseudomonadati</taxon>
        <taxon>Pseudomonadota</taxon>
        <taxon>Gammaproteobacteria</taxon>
        <taxon>Enterobacterales</taxon>
        <taxon>Morganellaceae</taxon>
        <taxon>Providencia</taxon>
    </lineage>
</organism>
<accession>A0A1S1HXB5</accession>
<keyword evidence="2" id="KW-1185">Reference proteome</keyword>